<evidence type="ECO:0000313" key="2">
    <source>
        <dbReference type="Proteomes" id="UP001233999"/>
    </source>
</evidence>
<proteinExistence type="predicted"/>
<protein>
    <submittedName>
        <fullName evidence="1">Uncharacterized protein</fullName>
    </submittedName>
</protein>
<name>A0AAD7ZSA5_DIPPU</name>
<gene>
    <name evidence="1" type="ORF">L9F63_002487</name>
</gene>
<feature type="non-terminal residue" evidence="1">
    <location>
        <position position="57"/>
    </location>
</feature>
<dbReference type="Proteomes" id="UP001233999">
    <property type="component" value="Unassembled WGS sequence"/>
</dbReference>
<reference evidence="1" key="1">
    <citation type="journal article" date="2023" name="IScience">
        <title>Live-bearing cockroach genome reveals convergent evolutionary mechanisms linked to viviparity in insects and beyond.</title>
        <authorList>
            <person name="Fouks B."/>
            <person name="Harrison M.C."/>
            <person name="Mikhailova A.A."/>
            <person name="Marchal E."/>
            <person name="English S."/>
            <person name="Carruthers M."/>
            <person name="Jennings E.C."/>
            <person name="Chiamaka E.L."/>
            <person name="Frigard R.A."/>
            <person name="Pippel M."/>
            <person name="Attardo G.M."/>
            <person name="Benoit J.B."/>
            <person name="Bornberg-Bauer E."/>
            <person name="Tobe S.S."/>
        </authorList>
    </citation>
    <scope>NUCLEOTIDE SEQUENCE</scope>
    <source>
        <strain evidence="1">Stay&amp;Tobe</strain>
    </source>
</reference>
<feature type="non-terminal residue" evidence="1">
    <location>
        <position position="1"/>
    </location>
</feature>
<sequence length="57" mass="6325">SDVGGTAIANGRLRLEIRKEISRTHVLITVLMTTPCLQLFSIAVQTPFHCVLLYMVP</sequence>
<keyword evidence="2" id="KW-1185">Reference proteome</keyword>
<evidence type="ECO:0000313" key="1">
    <source>
        <dbReference type="EMBL" id="KAJ9585697.1"/>
    </source>
</evidence>
<reference evidence="1" key="2">
    <citation type="submission" date="2023-05" db="EMBL/GenBank/DDBJ databases">
        <authorList>
            <person name="Fouks B."/>
        </authorList>
    </citation>
    <scope>NUCLEOTIDE SEQUENCE</scope>
    <source>
        <strain evidence="1">Stay&amp;Tobe</strain>
        <tissue evidence="1">Testes</tissue>
    </source>
</reference>
<accession>A0AAD7ZSA5</accession>
<dbReference type="AlphaFoldDB" id="A0AAD7ZSA5"/>
<dbReference type="EMBL" id="JASPKZ010007251">
    <property type="protein sequence ID" value="KAJ9585697.1"/>
    <property type="molecule type" value="Genomic_DNA"/>
</dbReference>
<comment type="caution">
    <text evidence="1">The sequence shown here is derived from an EMBL/GenBank/DDBJ whole genome shotgun (WGS) entry which is preliminary data.</text>
</comment>
<organism evidence="1 2">
    <name type="scientific">Diploptera punctata</name>
    <name type="common">Pacific beetle cockroach</name>
    <dbReference type="NCBI Taxonomy" id="6984"/>
    <lineage>
        <taxon>Eukaryota</taxon>
        <taxon>Metazoa</taxon>
        <taxon>Ecdysozoa</taxon>
        <taxon>Arthropoda</taxon>
        <taxon>Hexapoda</taxon>
        <taxon>Insecta</taxon>
        <taxon>Pterygota</taxon>
        <taxon>Neoptera</taxon>
        <taxon>Polyneoptera</taxon>
        <taxon>Dictyoptera</taxon>
        <taxon>Blattodea</taxon>
        <taxon>Blaberoidea</taxon>
        <taxon>Blaberidae</taxon>
        <taxon>Diplopterinae</taxon>
        <taxon>Diploptera</taxon>
    </lineage>
</organism>